<evidence type="ECO:0000256" key="5">
    <source>
        <dbReference type="ARBA" id="ARBA00022679"/>
    </source>
</evidence>
<dbReference type="EMBL" id="AADV02000060">
    <property type="protein sequence ID" value="EAM49633.1"/>
    <property type="molecule type" value="Genomic_DNA"/>
</dbReference>
<keyword evidence="6" id="KW-0949">S-adenosyl-L-methionine</keyword>
<keyword evidence="3" id="KW-0169">Cobalamin biosynthesis</keyword>
<reference evidence="10" key="2">
    <citation type="submission" date="2005-06" db="EMBL/GenBank/DDBJ databases">
        <title>Sequencing of the draft genome and assembly of Crocosphaera watsonii WH 8501.</title>
        <authorList>
            <consortium name="US DOE Joint Genome Institute (JGI-PGF)"/>
            <person name="Copeland A."/>
            <person name="Lucas S."/>
            <person name="Lapidus A."/>
            <person name="Barry K."/>
            <person name="Detter C."/>
            <person name="Glavina T."/>
            <person name="Hammon N."/>
            <person name="Israni S."/>
            <person name="Pitluck S."/>
            <person name="Richardson P."/>
        </authorList>
    </citation>
    <scope>NUCLEOTIDE SEQUENCE [LARGE SCALE GENOMIC DNA]</scope>
    <source>
        <strain evidence="10">WH 8501</strain>
    </source>
</reference>
<dbReference type="InterPro" id="IPR014777">
    <property type="entry name" value="4pyrrole_Mease_sub1"/>
</dbReference>
<dbReference type="InterPro" id="IPR050161">
    <property type="entry name" value="Siro_Cobalamin_biosynth"/>
</dbReference>
<keyword evidence="8" id="KW-0472">Membrane</keyword>
<comment type="similarity">
    <text evidence="2 7">Belongs to the precorrin methyltransferase family.</text>
</comment>
<evidence type="ECO:0000313" key="10">
    <source>
        <dbReference type="EMBL" id="EAM49633.1"/>
    </source>
</evidence>
<keyword evidence="5 7" id="KW-0808">Transferase</keyword>
<gene>
    <name evidence="10" type="ORF">CwatDRAFT_3183</name>
</gene>
<dbReference type="AlphaFoldDB" id="Q4C0F3"/>
<dbReference type="Gene3D" id="3.40.1010.10">
    <property type="entry name" value="Cobalt-precorrin-4 Transmethylase, Domain 1"/>
    <property type="match status" value="1"/>
</dbReference>
<dbReference type="PANTHER" id="PTHR45790:SF4">
    <property type="entry name" value="COBALT-PRECORRIN-4 C(11)-METHYLTRANSFERASE"/>
    <property type="match status" value="1"/>
</dbReference>
<dbReference type="SUPFAM" id="SSF53790">
    <property type="entry name" value="Tetrapyrrole methylase"/>
    <property type="match status" value="1"/>
</dbReference>
<dbReference type="InterPro" id="IPR035996">
    <property type="entry name" value="4pyrrol_Methylase_sf"/>
</dbReference>
<dbReference type="KEGG" id="cwa:CwatDRAFT_3183"/>
<feature type="transmembrane region" description="Helical" evidence="8">
    <location>
        <begin position="21"/>
        <end position="42"/>
    </location>
</feature>
<accession>Q4C0F3</accession>
<evidence type="ECO:0000256" key="8">
    <source>
        <dbReference type="SAM" id="Phobius"/>
    </source>
</evidence>
<evidence type="ECO:0000256" key="7">
    <source>
        <dbReference type="RuleBase" id="RU003960"/>
    </source>
</evidence>
<comment type="caution">
    <text evidence="10">The sequence shown here is derived from an EMBL/GenBank/DDBJ whole genome shotgun (WGS) entry which is preliminary data.</text>
</comment>
<reference evidence="10" key="1">
    <citation type="submission" date="2004-02" db="EMBL/GenBank/DDBJ databases">
        <authorList>
            <consortium name="DOE Joint Genome Institute"/>
        </authorList>
    </citation>
    <scope>NUCLEOTIDE SEQUENCE [LARGE SCALE GENOMIC DNA]</scope>
    <source>
        <strain evidence="10">WH 8501</strain>
    </source>
</reference>
<evidence type="ECO:0000313" key="11">
    <source>
        <dbReference type="Proteomes" id="UP000003922"/>
    </source>
</evidence>
<evidence type="ECO:0000256" key="1">
    <source>
        <dbReference type="ARBA" id="ARBA00004953"/>
    </source>
</evidence>
<proteinExistence type="inferred from homology"/>
<dbReference type="PANTHER" id="PTHR45790">
    <property type="entry name" value="SIROHEME SYNTHASE-RELATED"/>
    <property type="match status" value="1"/>
</dbReference>
<dbReference type="Gene3D" id="3.30.950.10">
    <property type="entry name" value="Methyltransferase, Cobalt-precorrin-4 Transmethylase, Domain 2"/>
    <property type="match status" value="1"/>
</dbReference>
<evidence type="ECO:0000256" key="3">
    <source>
        <dbReference type="ARBA" id="ARBA00022573"/>
    </source>
</evidence>
<dbReference type="GO" id="GO:0009236">
    <property type="term" value="P:cobalamin biosynthetic process"/>
    <property type="evidence" value="ECO:0007669"/>
    <property type="project" value="UniProtKB-UniPathway"/>
</dbReference>
<dbReference type="UniPathway" id="UPA00148"/>
<keyword evidence="8" id="KW-1133">Transmembrane helix</keyword>
<dbReference type="Proteomes" id="UP000003922">
    <property type="component" value="Unassembled WGS sequence"/>
</dbReference>
<feature type="domain" description="Tetrapyrrole methylase" evidence="9">
    <location>
        <begin position="38"/>
        <end position="243"/>
    </location>
</feature>
<evidence type="ECO:0000256" key="2">
    <source>
        <dbReference type="ARBA" id="ARBA00005879"/>
    </source>
</evidence>
<dbReference type="InterPro" id="IPR006362">
    <property type="entry name" value="Cbl_synth_CobM/CibF"/>
</dbReference>
<dbReference type="InterPro" id="IPR003043">
    <property type="entry name" value="Uropor_MeTrfase_CS"/>
</dbReference>
<keyword evidence="8" id="KW-0812">Transmembrane</keyword>
<evidence type="ECO:0000256" key="4">
    <source>
        <dbReference type="ARBA" id="ARBA00022603"/>
    </source>
</evidence>
<comment type="pathway">
    <text evidence="1">Cofactor biosynthesis; adenosylcobalamin biosynthesis.</text>
</comment>
<sequence length="288" mass="32409">MMQKFLLVSYLIEVNLLEVELFIPVILFLVMTNLTPSVYFIGAGPGDPDLLTLKAYKIISKADVILYADSLVPKQVLKDVRDNCELIATGNKTLEVIMKIMIDRVRNNQSVVRLHSGDLTLYSAINEQIARLLQENIEFQLIPGISAFQAAAAKIGTELTIPDLVQTIILTRVSGSASQVPDAEKLESLAAHQSSLCLYLAARHVRKSQEKLLQYYPANTPVAICFRIGWSDEKILIVPLEKMAEVTEEENLIRTTLYIISPALNTEQNYRSQLYHPQHNHLFRPHTP</sequence>
<protein>
    <submittedName>
        <fullName evidence="10">Precorrin-4 C11-methyltransferase</fullName>
    </submittedName>
</protein>
<dbReference type="PROSITE" id="PS00840">
    <property type="entry name" value="SUMT_2"/>
    <property type="match status" value="1"/>
</dbReference>
<evidence type="ECO:0000256" key="6">
    <source>
        <dbReference type="ARBA" id="ARBA00022691"/>
    </source>
</evidence>
<dbReference type="PROSITE" id="PS00839">
    <property type="entry name" value="SUMT_1"/>
    <property type="match status" value="1"/>
</dbReference>
<name>Q4C0F3_CROWT</name>
<dbReference type="NCBIfam" id="TIGR01465">
    <property type="entry name" value="cobM_cbiF"/>
    <property type="match status" value="1"/>
</dbReference>
<dbReference type="CDD" id="cd11641">
    <property type="entry name" value="Precorrin-4_C11-MT"/>
    <property type="match status" value="1"/>
</dbReference>
<keyword evidence="11" id="KW-1185">Reference proteome</keyword>
<dbReference type="InterPro" id="IPR014776">
    <property type="entry name" value="4pyrrole_Mease_sub2"/>
</dbReference>
<keyword evidence="4 7" id="KW-0489">Methyltransferase</keyword>
<reference evidence="10" key="3">
    <citation type="submission" date="2016-12" db="EMBL/GenBank/DDBJ databases">
        <title>Annotation of the draft genome assembly of Crocosphaera watsonii WH 8501.</title>
        <authorList>
            <consortium name="US DOE Joint Genome Institute (JGI-ORNL)"/>
            <person name="Larimer F."/>
            <person name="Land M."/>
        </authorList>
    </citation>
    <scope>NUCLEOTIDE SEQUENCE</scope>
    <source>
        <strain evidence="10">WH 8501</strain>
    </source>
</reference>
<dbReference type="Pfam" id="PF00590">
    <property type="entry name" value="TP_methylase"/>
    <property type="match status" value="1"/>
</dbReference>
<dbReference type="InterPro" id="IPR000878">
    <property type="entry name" value="4pyrrol_Mease"/>
</dbReference>
<dbReference type="GO" id="GO:0046026">
    <property type="term" value="F:precorrin-4 C11-methyltransferase activity"/>
    <property type="evidence" value="ECO:0007669"/>
    <property type="project" value="InterPro"/>
</dbReference>
<organism evidence="10 11">
    <name type="scientific">Crocosphaera watsonii WH 8501</name>
    <dbReference type="NCBI Taxonomy" id="165597"/>
    <lineage>
        <taxon>Bacteria</taxon>
        <taxon>Bacillati</taxon>
        <taxon>Cyanobacteriota</taxon>
        <taxon>Cyanophyceae</taxon>
        <taxon>Oscillatoriophycideae</taxon>
        <taxon>Chroococcales</taxon>
        <taxon>Aphanothecaceae</taxon>
        <taxon>Crocosphaera</taxon>
    </lineage>
</organism>
<dbReference type="GO" id="GO:0032259">
    <property type="term" value="P:methylation"/>
    <property type="evidence" value="ECO:0007669"/>
    <property type="project" value="UniProtKB-KW"/>
</dbReference>
<evidence type="ECO:0000259" key="9">
    <source>
        <dbReference type="Pfam" id="PF00590"/>
    </source>
</evidence>